<dbReference type="EMBL" id="OB795116">
    <property type="protein sequence ID" value="CAD7431703.1"/>
    <property type="molecule type" value="Genomic_DNA"/>
</dbReference>
<evidence type="ECO:0000313" key="1">
    <source>
        <dbReference type="EMBL" id="CAD7431703.1"/>
    </source>
</evidence>
<proteinExistence type="predicted"/>
<accession>A0A7R9EEX7</accession>
<protein>
    <submittedName>
        <fullName evidence="1">Uncharacterized protein</fullName>
    </submittedName>
</protein>
<sequence length="223" mass="24615">MCVHICLRAHARHDRPTGAFTTWQVPVYRLSCFDTNASSNSTFENNTINNLCLIVRPLRLSSTLAQTASTTPLHCLYYSTGARTFAKCDNPFALVFETTWCDQLVVAIKPWCATCSLSLPTSHHDTRCRDLPTDLFPTRTTHETGVIITGLLLARHNPATPRPKPNDGDNKLITTGGGTEHSGTAWQWTPPDRSITLPREYGGCNNETMLLSLVVVTTCARAL</sequence>
<reference evidence="1" key="1">
    <citation type="submission" date="2020-11" db="EMBL/GenBank/DDBJ databases">
        <authorList>
            <person name="Tran Van P."/>
        </authorList>
    </citation>
    <scope>NUCLEOTIDE SEQUENCE</scope>
</reference>
<gene>
    <name evidence="1" type="ORF">TMSB3V08_LOCUS8425</name>
</gene>
<organism evidence="1">
    <name type="scientific">Timema monikensis</name>
    <dbReference type="NCBI Taxonomy" id="170555"/>
    <lineage>
        <taxon>Eukaryota</taxon>
        <taxon>Metazoa</taxon>
        <taxon>Ecdysozoa</taxon>
        <taxon>Arthropoda</taxon>
        <taxon>Hexapoda</taxon>
        <taxon>Insecta</taxon>
        <taxon>Pterygota</taxon>
        <taxon>Neoptera</taxon>
        <taxon>Polyneoptera</taxon>
        <taxon>Phasmatodea</taxon>
        <taxon>Timematodea</taxon>
        <taxon>Timematoidea</taxon>
        <taxon>Timematidae</taxon>
        <taxon>Timema</taxon>
    </lineage>
</organism>
<name>A0A7R9EEX7_9NEOP</name>
<dbReference type="AlphaFoldDB" id="A0A7R9EEX7"/>